<dbReference type="Proteomes" id="UP000266861">
    <property type="component" value="Unassembled WGS sequence"/>
</dbReference>
<keyword evidence="2" id="KW-1185">Reference proteome</keyword>
<organism evidence="1 2">
    <name type="scientific">Diversispora epigaea</name>
    <dbReference type="NCBI Taxonomy" id="1348612"/>
    <lineage>
        <taxon>Eukaryota</taxon>
        <taxon>Fungi</taxon>
        <taxon>Fungi incertae sedis</taxon>
        <taxon>Mucoromycota</taxon>
        <taxon>Glomeromycotina</taxon>
        <taxon>Glomeromycetes</taxon>
        <taxon>Diversisporales</taxon>
        <taxon>Diversisporaceae</taxon>
        <taxon>Diversispora</taxon>
    </lineage>
</organism>
<sequence length="128" mass="15084">MQQKCCEFPLRITAYIISENNPDKGEPFGYEMANEELNITSGTTILYPIPLYHENPEYLEYFDDPLLPIFLLNMTRKLNLNAWCPFEFESLIVQQIMELAMKVEDLIKEEKFIFMKLNPRNVNGNAKR</sequence>
<protein>
    <submittedName>
        <fullName evidence="1">Uncharacterized protein</fullName>
    </submittedName>
</protein>
<name>A0A397HWK1_9GLOM</name>
<proteinExistence type="predicted"/>
<gene>
    <name evidence="1" type="ORF">Glove_300g80</name>
</gene>
<accession>A0A397HWK1</accession>
<evidence type="ECO:0000313" key="2">
    <source>
        <dbReference type="Proteomes" id="UP000266861"/>
    </source>
</evidence>
<evidence type="ECO:0000313" key="1">
    <source>
        <dbReference type="EMBL" id="RHZ67629.1"/>
    </source>
</evidence>
<dbReference type="OrthoDB" id="1470350at2759"/>
<dbReference type="EMBL" id="PQFF01000274">
    <property type="protein sequence ID" value="RHZ67629.1"/>
    <property type="molecule type" value="Genomic_DNA"/>
</dbReference>
<reference evidence="1 2" key="1">
    <citation type="submission" date="2018-08" db="EMBL/GenBank/DDBJ databases">
        <title>Genome and evolution of the arbuscular mycorrhizal fungus Diversispora epigaea (formerly Glomus versiforme) and its bacterial endosymbionts.</title>
        <authorList>
            <person name="Sun X."/>
            <person name="Fei Z."/>
            <person name="Harrison M."/>
        </authorList>
    </citation>
    <scope>NUCLEOTIDE SEQUENCE [LARGE SCALE GENOMIC DNA]</scope>
    <source>
        <strain evidence="1 2">IT104</strain>
    </source>
</reference>
<dbReference type="AlphaFoldDB" id="A0A397HWK1"/>
<comment type="caution">
    <text evidence="1">The sequence shown here is derived from an EMBL/GenBank/DDBJ whole genome shotgun (WGS) entry which is preliminary data.</text>
</comment>